<organism evidence="2 3">
    <name type="scientific">Marseilla massiliensis</name>
    <dbReference type="NCBI Taxonomy" id="1841864"/>
    <lineage>
        <taxon>Bacteria</taxon>
        <taxon>Pseudomonadati</taxon>
        <taxon>Bacteroidota</taxon>
        <taxon>Bacteroidia</taxon>
        <taxon>Bacteroidales</taxon>
        <taxon>Prevotellaceae</taxon>
        <taxon>Marseilla</taxon>
    </lineage>
</organism>
<keyword evidence="1" id="KW-0812">Transmembrane</keyword>
<name>A0A938WWC6_9BACT</name>
<feature type="transmembrane region" description="Helical" evidence="1">
    <location>
        <begin position="88"/>
        <end position="106"/>
    </location>
</feature>
<sequence length="110" mass="12685">MDEKRDELLVRKFFEENKIEIPDAGFSRRVMRRLPDRTRRLNRIWTAICVAVGVVMCVKFDWLSSLSAQVKSLADTVMSNHIISENPILLLFGLLFVIFLGGYNLIAAER</sequence>
<keyword evidence="3" id="KW-1185">Reference proteome</keyword>
<reference evidence="2" key="1">
    <citation type="submission" date="2020-08" db="EMBL/GenBank/DDBJ databases">
        <authorList>
            <person name="Cejkova D."/>
            <person name="Kubasova T."/>
            <person name="Jahodarova E."/>
            <person name="Rychlik I."/>
        </authorList>
    </citation>
    <scope>NUCLEOTIDE SEQUENCE</scope>
    <source>
        <strain evidence="2">An824</strain>
    </source>
</reference>
<keyword evidence="1" id="KW-0472">Membrane</keyword>
<protein>
    <submittedName>
        <fullName evidence="2">DUF5056 domain-containing protein</fullName>
    </submittedName>
</protein>
<evidence type="ECO:0000313" key="3">
    <source>
        <dbReference type="Proteomes" id="UP000706891"/>
    </source>
</evidence>
<reference evidence="2" key="2">
    <citation type="journal article" date="2021" name="Sci. Rep.">
        <title>The distribution of antibiotic resistance genes in chicken gut microbiota commensals.</title>
        <authorList>
            <person name="Juricova H."/>
            <person name="Matiasovicova J."/>
            <person name="Kubasova T."/>
            <person name="Cejkova D."/>
            <person name="Rychlik I."/>
        </authorList>
    </citation>
    <scope>NUCLEOTIDE SEQUENCE</scope>
    <source>
        <strain evidence="2">An824</strain>
    </source>
</reference>
<keyword evidence="1" id="KW-1133">Transmembrane helix</keyword>
<evidence type="ECO:0000256" key="1">
    <source>
        <dbReference type="SAM" id="Phobius"/>
    </source>
</evidence>
<evidence type="ECO:0000313" key="2">
    <source>
        <dbReference type="EMBL" id="MBM6674625.1"/>
    </source>
</evidence>
<dbReference type="RefSeq" id="WP_205105739.1">
    <property type="nucleotide sequence ID" value="NZ_JACJJG010000104.1"/>
</dbReference>
<gene>
    <name evidence="2" type="ORF">H6A34_12160</name>
</gene>
<dbReference type="AlphaFoldDB" id="A0A938WWC6"/>
<dbReference type="InterPro" id="IPR032129">
    <property type="entry name" value="DUF5056"/>
</dbReference>
<dbReference type="Proteomes" id="UP000706891">
    <property type="component" value="Unassembled WGS sequence"/>
</dbReference>
<feature type="transmembrane region" description="Helical" evidence="1">
    <location>
        <begin position="41"/>
        <end position="62"/>
    </location>
</feature>
<dbReference type="Pfam" id="PF16479">
    <property type="entry name" value="DUF5056"/>
    <property type="match status" value="1"/>
</dbReference>
<dbReference type="EMBL" id="JACJJG010000104">
    <property type="protein sequence ID" value="MBM6674625.1"/>
    <property type="molecule type" value="Genomic_DNA"/>
</dbReference>
<comment type="caution">
    <text evidence="2">The sequence shown here is derived from an EMBL/GenBank/DDBJ whole genome shotgun (WGS) entry which is preliminary data.</text>
</comment>
<accession>A0A938WWC6</accession>
<proteinExistence type="predicted"/>